<dbReference type="GO" id="GO:0008474">
    <property type="term" value="F:palmitoyl-(protein) hydrolase activity"/>
    <property type="evidence" value="ECO:0007669"/>
    <property type="project" value="UniProtKB-EC"/>
</dbReference>
<comment type="subcellular location">
    <subcellularLocation>
        <location evidence="1">Mitochondrion</location>
    </subcellularLocation>
</comment>
<keyword evidence="5" id="KW-0496">Mitochondrion</keyword>
<feature type="domain" description="AB hydrolase-1" evidence="14">
    <location>
        <begin position="18"/>
        <end position="131"/>
    </location>
</feature>
<proteinExistence type="predicted"/>
<dbReference type="EC" id="3.1.1.93" evidence="6"/>
<evidence type="ECO:0000256" key="3">
    <source>
        <dbReference type="ARBA" id="ARBA00022801"/>
    </source>
</evidence>
<organism evidence="15 16">
    <name type="scientific">Thraustotheca clavata</name>
    <dbReference type="NCBI Taxonomy" id="74557"/>
    <lineage>
        <taxon>Eukaryota</taxon>
        <taxon>Sar</taxon>
        <taxon>Stramenopiles</taxon>
        <taxon>Oomycota</taxon>
        <taxon>Saprolegniomycetes</taxon>
        <taxon>Saprolegniales</taxon>
        <taxon>Achlyaceae</taxon>
        <taxon>Thraustotheca</taxon>
    </lineage>
</organism>
<dbReference type="InterPro" id="IPR029058">
    <property type="entry name" value="AB_hydrolase_fold"/>
</dbReference>
<dbReference type="PANTHER" id="PTHR16138">
    <property type="entry name" value="MYCOPHENOLIC ACID ACYL-GLUCURONIDE ESTERASE, MITOCHONDRIAL"/>
    <property type="match status" value="1"/>
</dbReference>
<evidence type="ECO:0000256" key="1">
    <source>
        <dbReference type="ARBA" id="ARBA00004173"/>
    </source>
</evidence>
<keyword evidence="16" id="KW-1185">Reference proteome</keyword>
<evidence type="ECO:0000256" key="5">
    <source>
        <dbReference type="ARBA" id="ARBA00023128"/>
    </source>
</evidence>
<evidence type="ECO:0000256" key="10">
    <source>
        <dbReference type="ARBA" id="ARBA00042704"/>
    </source>
</evidence>
<accession>A0A1V9ZA71</accession>
<evidence type="ECO:0000256" key="7">
    <source>
        <dbReference type="ARBA" id="ARBA00039314"/>
    </source>
</evidence>
<dbReference type="Proteomes" id="UP000243217">
    <property type="component" value="Unassembled WGS sequence"/>
</dbReference>
<evidence type="ECO:0000313" key="16">
    <source>
        <dbReference type="Proteomes" id="UP000243217"/>
    </source>
</evidence>
<dbReference type="SUPFAM" id="SSF53474">
    <property type="entry name" value="alpha/beta-Hydrolases"/>
    <property type="match status" value="1"/>
</dbReference>
<dbReference type="GO" id="GO:0004553">
    <property type="term" value="F:hydrolase activity, hydrolyzing O-glycosyl compounds"/>
    <property type="evidence" value="ECO:0007669"/>
    <property type="project" value="TreeGrafter"/>
</dbReference>
<evidence type="ECO:0000313" key="15">
    <source>
        <dbReference type="EMBL" id="OQR94807.1"/>
    </source>
</evidence>
<keyword evidence="3" id="KW-0378">Hydrolase</keyword>
<name>A0A1V9ZA71_9STRA</name>
<gene>
    <name evidence="15" type="ORF">THRCLA_22212</name>
</gene>
<dbReference type="Pfam" id="PF00561">
    <property type="entry name" value="Abhydrolase_1"/>
    <property type="match status" value="1"/>
</dbReference>
<dbReference type="AlphaFoldDB" id="A0A1V9ZA71"/>
<evidence type="ECO:0000256" key="9">
    <source>
        <dbReference type="ARBA" id="ARBA00042645"/>
    </source>
</evidence>
<comment type="catalytic activity">
    <reaction evidence="13">
        <text>mycophenolic acid O-acyl-beta-D-glucuronide + H2O = mycophenolate + D-glucuronate + H(+)</text>
        <dbReference type="Rhea" id="RHEA:34179"/>
        <dbReference type="ChEBI" id="CHEBI:15377"/>
        <dbReference type="ChEBI" id="CHEBI:15378"/>
        <dbReference type="ChEBI" id="CHEBI:58720"/>
        <dbReference type="ChEBI" id="CHEBI:62932"/>
        <dbReference type="ChEBI" id="CHEBI:66982"/>
        <dbReference type="EC" id="3.1.1.93"/>
    </reaction>
    <physiologicalReaction direction="left-to-right" evidence="13">
        <dbReference type="Rhea" id="RHEA:34180"/>
    </physiologicalReaction>
</comment>
<comment type="catalytic activity">
    <reaction evidence="12">
        <text>S-hexadecanoyl-L-cysteinyl-[protein] + H2O = L-cysteinyl-[protein] + hexadecanoate + H(+)</text>
        <dbReference type="Rhea" id="RHEA:19233"/>
        <dbReference type="Rhea" id="RHEA-COMP:10131"/>
        <dbReference type="Rhea" id="RHEA-COMP:11032"/>
        <dbReference type="ChEBI" id="CHEBI:7896"/>
        <dbReference type="ChEBI" id="CHEBI:15377"/>
        <dbReference type="ChEBI" id="CHEBI:15378"/>
        <dbReference type="ChEBI" id="CHEBI:29950"/>
        <dbReference type="ChEBI" id="CHEBI:74151"/>
        <dbReference type="EC" id="3.1.2.22"/>
    </reaction>
    <physiologicalReaction direction="left-to-right" evidence="12">
        <dbReference type="Rhea" id="RHEA:19234"/>
    </physiologicalReaction>
</comment>
<evidence type="ECO:0000256" key="8">
    <source>
        <dbReference type="ARBA" id="ARBA00041520"/>
    </source>
</evidence>
<protein>
    <recommendedName>
        <fullName evidence="7">Palmitoyl-protein thioesterase ABHD10, mitochondrial</fullName>
        <ecNumber evidence="6">3.1.1.93</ecNumber>
        <ecNumber evidence="2">3.1.2.22</ecNumber>
    </recommendedName>
    <alternativeName>
        <fullName evidence="9">Acyl-protein thioesterase ABHD10</fullName>
    </alternativeName>
    <alternativeName>
        <fullName evidence="10">Alpha/beta hydrolase domain-containing protein 10</fullName>
    </alternativeName>
    <alternativeName>
        <fullName evidence="8">Mycophenolic acid acyl-glucuronide esterase, mitochondrial</fullName>
    </alternativeName>
</protein>
<comment type="function">
    <text evidence="11">Acts as an acyl-protein thioesterase that hydrolyzes fatty acids from acylated residues in proteins. Regulates the mitochondrial S-depalmitoylation of the nucleophilic active site residue of peroxiredoxin-5/PRDX5, a key antioxidant protein, therefore modulating mitochondrial antioxidant ability. Also catalyzes the deglucuronidation of mycophenolic acid acyl-glucuronide, an active metabolite of the immunosuppressant drug mycophenolate.</text>
</comment>
<dbReference type="PANTHER" id="PTHR16138:SF7">
    <property type="entry name" value="PALMITOYL-PROTEIN THIOESTERASE ABHD10, MITOCHONDRIAL"/>
    <property type="match status" value="1"/>
</dbReference>
<evidence type="ECO:0000256" key="6">
    <source>
        <dbReference type="ARBA" id="ARBA00039132"/>
    </source>
</evidence>
<evidence type="ECO:0000256" key="11">
    <source>
        <dbReference type="ARBA" id="ARBA00046047"/>
    </source>
</evidence>
<dbReference type="GO" id="GO:0102390">
    <property type="term" value="F:mycophenolic acid acyl-glucuronide esterase activity"/>
    <property type="evidence" value="ECO:0007669"/>
    <property type="project" value="UniProtKB-EC"/>
</dbReference>
<sequence length="252" mass="28425">MLCRHVPLALVEYVSELPPVLFINGFRSTYTNSRKVKHVQRVCQDLQAKFITYDHAGHGPNPIIPFPLTTLQMWERDLINLLHCQKCTGTKPMVLVASSMGFSLALLAAAIVPDKVAGIVGIGASLCLGHLKEEFMLAEKLEMLCFDENGWEFYRRPSSYDPEGFPIYRPLATSIPNFHPHCAMTTSIPIELIHGDSDTDVPLRGIQQWVNSQKRLNAQVHLQVIPNGDHRLSQKEHLFVIEETIKRILHAV</sequence>
<dbReference type="GO" id="GO:0005739">
    <property type="term" value="C:mitochondrion"/>
    <property type="evidence" value="ECO:0007669"/>
    <property type="project" value="UniProtKB-SubCell"/>
</dbReference>
<evidence type="ECO:0000256" key="4">
    <source>
        <dbReference type="ARBA" id="ARBA00022946"/>
    </source>
</evidence>
<dbReference type="Gene3D" id="3.40.50.1820">
    <property type="entry name" value="alpha/beta hydrolase"/>
    <property type="match status" value="1"/>
</dbReference>
<evidence type="ECO:0000256" key="12">
    <source>
        <dbReference type="ARBA" id="ARBA00047409"/>
    </source>
</evidence>
<evidence type="ECO:0000256" key="2">
    <source>
        <dbReference type="ARBA" id="ARBA00012423"/>
    </source>
</evidence>
<dbReference type="OrthoDB" id="408373at2759"/>
<comment type="caution">
    <text evidence="15">The sequence shown here is derived from an EMBL/GenBank/DDBJ whole genome shotgun (WGS) entry which is preliminary data.</text>
</comment>
<dbReference type="InterPro" id="IPR052382">
    <property type="entry name" value="ABHD10_acyl-thioesterase"/>
</dbReference>
<dbReference type="STRING" id="74557.A0A1V9ZA71"/>
<dbReference type="InterPro" id="IPR000073">
    <property type="entry name" value="AB_hydrolase_1"/>
</dbReference>
<evidence type="ECO:0000256" key="13">
    <source>
        <dbReference type="ARBA" id="ARBA00047972"/>
    </source>
</evidence>
<dbReference type="EMBL" id="JNBS01002164">
    <property type="protein sequence ID" value="OQR94807.1"/>
    <property type="molecule type" value="Genomic_DNA"/>
</dbReference>
<reference evidence="15 16" key="1">
    <citation type="journal article" date="2014" name="Genome Biol. Evol.">
        <title>The secreted proteins of Achlya hypogyna and Thraustotheca clavata identify the ancestral oomycete secretome and reveal gene acquisitions by horizontal gene transfer.</title>
        <authorList>
            <person name="Misner I."/>
            <person name="Blouin N."/>
            <person name="Leonard G."/>
            <person name="Richards T.A."/>
            <person name="Lane C.E."/>
        </authorList>
    </citation>
    <scope>NUCLEOTIDE SEQUENCE [LARGE SCALE GENOMIC DNA]</scope>
    <source>
        <strain evidence="15 16">ATCC 34112</strain>
    </source>
</reference>
<keyword evidence="4" id="KW-0809">Transit peptide</keyword>
<evidence type="ECO:0000259" key="14">
    <source>
        <dbReference type="Pfam" id="PF00561"/>
    </source>
</evidence>
<dbReference type="EC" id="3.1.2.22" evidence="2"/>